<dbReference type="RefSeq" id="WP_118234265.1">
    <property type="nucleotide sequence ID" value="NZ_QRHL01000006.1"/>
</dbReference>
<dbReference type="InterPro" id="IPR036105">
    <property type="entry name" value="DiNase_FeMo-co_biosyn_sf"/>
</dbReference>
<dbReference type="InterPro" id="IPR003731">
    <property type="entry name" value="Di-Nase_FeMo-co_biosynth"/>
</dbReference>
<feature type="domain" description="Dinitrogenase iron-molybdenum cofactor biosynthesis" evidence="1">
    <location>
        <begin position="15"/>
        <end position="102"/>
    </location>
</feature>
<name>A0A414PX05_FUSMR</name>
<gene>
    <name evidence="2" type="ORF">DW663_05770</name>
</gene>
<dbReference type="Proteomes" id="UP000284676">
    <property type="component" value="Unassembled WGS sequence"/>
</dbReference>
<dbReference type="CDD" id="cd00851">
    <property type="entry name" value="MTH1175"/>
    <property type="match status" value="1"/>
</dbReference>
<dbReference type="Pfam" id="PF02579">
    <property type="entry name" value="Nitro_FeMo-Co"/>
    <property type="match status" value="1"/>
</dbReference>
<sequence length="126" mass="13859">MANEILRVGFPTNDEVTVEEHFGHCEKFVVYSVKEGEIVKKEVLDAPEHAPGVFPKFIAENNINVVITGGMGQRAIDLIKANGGQVILGASGEIKEVLEVYLQGSLYSKGSACAHHHHEERHKCEH</sequence>
<comment type="caution">
    <text evidence="2">The sequence shown here is derived from an EMBL/GenBank/DDBJ whole genome shotgun (WGS) entry which is preliminary data.</text>
</comment>
<evidence type="ECO:0000313" key="3">
    <source>
        <dbReference type="Proteomes" id="UP000284676"/>
    </source>
</evidence>
<reference evidence="2 3" key="1">
    <citation type="submission" date="2018-08" db="EMBL/GenBank/DDBJ databases">
        <title>A genome reference for cultivated species of the human gut microbiota.</title>
        <authorList>
            <person name="Zou Y."/>
            <person name="Xue W."/>
            <person name="Luo G."/>
        </authorList>
    </citation>
    <scope>NUCLEOTIDE SEQUENCE [LARGE SCALE GENOMIC DNA]</scope>
    <source>
        <strain evidence="2 3">AM25-1</strain>
    </source>
</reference>
<dbReference type="EMBL" id="QRHL01000006">
    <property type="protein sequence ID" value="RHF73030.1"/>
    <property type="molecule type" value="Genomic_DNA"/>
</dbReference>
<dbReference type="Gene3D" id="3.30.420.130">
    <property type="entry name" value="Dinitrogenase iron-molybdenum cofactor biosynthesis domain"/>
    <property type="match status" value="1"/>
</dbReference>
<proteinExistence type="predicted"/>
<dbReference type="InterPro" id="IPR033913">
    <property type="entry name" value="MTH1175_dom"/>
</dbReference>
<dbReference type="SUPFAM" id="SSF53146">
    <property type="entry name" value="Nitrogenase accessory factor-like"/>
    <property type="match status" value="1"/>
</dbReference>
<protein>
    <submittedName>
        <fullName evidence="2">Dinitrogenase iron-molybdenum cofactor</fullName>
    </submittedName>
</protein>
<dbReference type="AlphaFoldDB" id="A0A414PX05"/>
<dbReference type="PANTHER" id="PTHR42983">
    <property type="entry name" value="DINITROGENASE IRON-MOLYBDENUM COFACTOR PROTEIN-RELATED"/>
    <property type="match status" value="1"/>
</dbReference>
<accession>A0A414PX05</accession>
<organism evidence="2 3">
    <name type="scientific">Fusobacterium mortiferum</name>
    <dbReference type="NCBI Taxonomy" id="850"/>
    <lineage>
        <taxon>Bacteria</taxon>
        <taxon>Fusobacteriati</taxon>
        <taxon>Fusobacteriota</taxon>
        <taxon>Fusobacteriia</taxon>
        <taxon>Fusobacteriales</taxon>
        <taxon>Fusobacteriaceae</taxon>
        <taxon>Fusobacterium</taxon>
    </lineage>
</organism>
<evidence type="ECO:0000313" key="2">
    <source>
        <dbReference type="EMBL" id="RHF73030.1"/>
    </source>
</evidence>
<dbReference type="PANTHER" id="PTHR42983:SF1">
    <property type="entry name" value="IRON-MOLYBDENUM PROTEIN"/>
    <property type="match status" value="1"/>
</dbReference>
<evidence type="ECO:0000259" key="1">
    <source>
        <dbReference type="Pfam" id="PF02579"/>
    </source>
</evidence>